<reference evidence="8" key="1">
    <citation type="submission" date="2022-12" db="EMBL/GenBank/DDBJ databases">
        <title>Genome assemblies of Blomia tropicalis.</title>
        <authorList>
            <person name="Cui Y."/>
        </authorList>
    </citation>
    <scope>NUCLEOTIDE SEQUENCE</scope>
    <source>
        <tissue evidence="8">Adult mites</tissue>
    </source>
</reference>
<dbReference type="PANTHER" id="PTHR10687">
    <property type="entry name" value="SECRETORY CARRIER-ASSOCIATED MEMBRANE PROTEIN SCAMP"/>
    <property type="match status" value="1"/>
</dbReference>
<evidence type="ECO:0000256" key="4">
    <source>
        <dbReference type="ARBA" id="ARBA00023136"/>
    </source>
</evidence>
<dbReference type="Pfam" id="PF04144">
    <property type="entry name" value="SCAMP"/>
    <property type="match status" value="1"/>
</dbReference>
<keyword evidence="4 5" id="KW-0472">Membrane</keyword>
<evidence type="ECO:0000256" key="1">
    <source>
        <dbReference type="ARBA" id="ARBA00004141"/>
    </source>
</evidence>
<dbReference type="OMA" id="FAYYVFL"/>
<dbReference type="AlphaFoldDB" id="A0A9Q0MAC5"/>
<proteinExistence type="inferred from homology"/>
<dbReference type="GO" id="GO:0032588">
    <property type="term" value="C:trans-Golgi network membrane"/>
    <property type="evidence" value="ECO:0007669"/>
    <property type="project" value="TreeGrafter"/>
</dbReference>
<keyword evidence="6" id="KW-0175">Coiled coil</keyword>
<dbReference type="GO" id="GO:0055038">
    <property type="term" value="C:recycling endosome membrane"/>
    <property type="evidence" value="ECO:0007669"/>
    <property type="project" value="TreeGrafter"/>
</dbReference>
<evidence type="ECO:0000256" key="3">
    <source>
        <dbReference type="ARBA" id="ARBA00022989"/>
    </source>
</evidence>
<feature type="region of interest" description="Disordered" evidence="7">
    <location>
        <begin position="65"/>
        <end position="84"/>
    </location>
</feature>
<dbReference type="EMBL" id="JAPWDV010000002">
    <property type="protein sequence ID" value="KAJ6220917.1"/>
    <property type="molecule type" value="Genomic_DNA"/>
</dbReference>
<accession>A0A9Q0MAC5</accession>
<dbReference type="PANTHER" id="PTHR10687:SF2">
    <property type="entry name" value="SECRETORY CARRIER-ASSOCIATED MEMBRANE PROTEIN"/>
    <property type="match status" value="1"/>
</dbReference>
<keyword evidence="9" id="KW-1185">Reference proteome</keyword>
<evidence type="ECO:0000313" key="9">
    <source>
        <dbReference type="Proteomes" id="UP001142055"/>
    </source>
</evidence>
<evidence type="ECO:0000256" key="2">
    <source>
        <dbReference type="ARBA" id="ARBA00022692"/>
    </source>
</evidence>
<dbReference type="Proteomes" id="UP001142055">
    <property type="component" value="Chromosome 2"/>
</dbReference>
<feature type="coiled-coil region" evidence="6">
    <location>
        <begin position="89"/>
        <end position="116"/>
    </location>
</feature>
<name>A0A9Q0MAC5_BLOTA</name>
<dbReference type="InterPro" id="IPR007273">
    <property type="entry name" value="SCAMP"/>
</dbReference>
<dbReference type="OrthoDB" id="242866at2759"/>
<keyword evidence="3 5" id="KW-1133">Transmembrane helix</keyword>
<evidence type="ECO:0000256" key="7">
    <source>
        <dbReference type="SAM" id="MobiDB-lite"/>
    </source>
</evidence>
<evidence type="ECO:0000313" key="8">
    <source>
        <dbReference type="EMBL" id="KAJ6220917.1"/>
    </source>
</evidence>
<comment type="similarity">
    <text evidence="5">Belongs to the SCAMP family.</text>
</comment>
<comment type="subcellular location">
    <subcellularLocation>
        <location evidence="1 5">Membrane</location>
        <topology evidence="1 5">Multi-pass membrane protein</topology>
    </subcellularLocation>
</comment>
<feature type="transmembrane region" description="Helical" evidence="5">
    <location>
        <begin position="161"/>
        <end position="181"/>
    </location>
</feature>
<feature type="transmembrane region" description="Helical" evidence="5">
    <location>
        <begin position="187"/>
        <end position="210"/>
    </location>
</feature>
<feature type="transmembrane region" description="Helical" evidence="5">
    <location>
        <begin position="222"/>
        <end position="247"/>
    </location>
</feature>
<feature type="transmembrane region" description="Helical" evidence="5">
    <location>
        <begin position="267"/>
        <end position="292"/>
    </location>
</feature>
<protein>
    <recommendedName>
        <fullName evidence="5">Secretory carrier-associated membrane protein</fullName>
        <shortName evidence="5">Secretory carrier membrane protein</shortName>
    </recommendedName>
</protein>
<keyword evidence="5" id="KW-0813">Transport</keyword>
<feature type="region of interest" description="Disordered" evidence="7">
    <location>
        <begin position="24"/>
        <end position="48"/>
    </location>
</feature>
<feature type="compositionally biased region" description="Polar residues" evidence="7">
    <location>
        <begin position="35"/>
        <end position="44"/>
    </location>
</feature>
<evidence type="ECO:0000256" key="5">
    <source>
        <dbReference type="RuleBase" id="RU363122"/>
    </source>
</evidence>
<sequence>MSTFNFSNDPFADPTIAAATNQNVSNNGLEDYNPFANQPTQNPDPFSPVSIDPPTAVLSPTNTVQQTNNVQPKPVYNQQPASTANNLTAEQLRQRQEELDRRAAELAAREAELNRAQRLTTRENNFPPLPSFFPCKPCFYQDINVEIEIDFQNIVRQVYQLWLFYSLSLFINFVGCLAALVDGYDNGFGMFLFSLISIFIFSPLAFLFWFRPLYKAFRDDSSFNFMVFFFVFFCQLVMSVFWALGFPGTGAIGLFTTIGIMAKDTSVLFRLISIICTVVFICYSVASLYILLKVRGIYSNSSASFEKAQAEFTTKVLSNERVQQMASSAAQTAARETMNQTFRQQGNNSSSGFRY</sequence>
<evidence type="ECO:0000256" key="6">
    <source>
        <dbReference type="SAM" id="Coils"/>
    </source>
</evidence>
<gene>
    <name evidence="8" type="ORF">RDWZM_006729</name>
</gene>
<dbReference type="GO" id="GO:0015031">
    <property type="term" value="P:protein transport"/>
    <property type="evidence" value="ECO:0007669"/>
    <property type="project" value="InterPro"/>
</dbReference>
<comment type="caution">
    <text evidence="8">The sequence shown here is derived from an EMBL/GenBank/DDBJ whole genome shotgun (WGS) entry which is preliminary data.</text>
</comment>
<organism evidence="8 9">
    <name type="scientific">Blomia tropicalis</name>
    <name type="common">Mite</name>
    <dbReference type="NCBI Taxonomy" id="40697"/>
    <lineage>
        <taxon>Eukaryota</taxon>
        <taxon>Metazoa</taxon>
        <taxon>Ecdysozoa</taxon>
        <taxon>Arthropoda</taxon>
        <taxon>Chelicerata</taxon>
        <taxon>Arachnida</taxon>
        <taxon>Acari</taxon>
        <taxon>Acariformes</taxon>
        <taxon>Sarcoptiformes</taxon>
        <taxon>Astigmata</taxon>
        <taxon>Glycyphagoidea</taxon>
        <taxon>Echimyopodidae</taxon>
        <taxon>Blomia</taxon>
    </lineage>
</organism>
<keyword evidence="2 5" id="KW-0812">Transmembrane</keyword>